<sequence>MSTCLFARRRDAERVRVPTPSLPRLAQRAGRRGRAPLPLARTPVPVLCVLRAAARCLRGTTPPRQAAEKLKAKRGPRPSVVFVLVSPSRSRSFATAPGAPTPYRRRVGAQRGARPTHPRVLALPRRAFRRRGAYDAARALCYSHIKYHALCRAEPGTGTE</sequence>
<evidence type="ECO:0000256" key="1">
    <source>
        <dbReference type="SAM" id="MobiDB-lite"/>
    </source>
</evidence>
<evidence type="ECO:0000313" key="3">
    <source>
        <dbReference type="Proteomes" id="UP000054270"/>
    </source>
</evidence>
<proteinExistence type="predicted"/>
<accession>A0A0D2KTY6</accession>
<dbReference type="EMBL" id="KN817594">
    <property type="protein sequence ID" value="KJA18077.1"/>
    <property type="molecule type" value="Genomic_DNA"/>
</dbReference>
<evidence type="ECO:0000313" key="2">
    <source>
        <dbReference type="EMBL" id="KJA18077.1"/>
    </source>
</evidence>
<name>A0A0D2KTY6_HYPSF</name>
<organism evidence="2 3">
    <name type="scientific">Hypholoma sublateritium (strain FD-334 SS-4)</name>
    <dbReference type="NCBI Taxonomy" id="945553"/>
    <lineage>
        <taxon>Eukaryota</taxon>
        <taxon>Fungi</taxon>
        <taxon>Dikarya</taxon>
        <taxon>Basidiomycota</taxon>
        <taxon>Agaricomycotina</taxon>
        <taxon>Agaricomycetes</taxon>
        <taxon>Agaricomycetidae</taxon>
        <taxon>Agaricales</taxon>
        <taxon>Agaricineae</taxon>
        <taxon>Strophariaceae</taxon>
        <taxon>Hypholoma</taxon>
    </lineage>
</organism>
<dbReference type="Proteomes" id="UP000054270">
    <property type="component" value="Unassembled WGS sequence"/>
</dbReference>
<dbReference type="AlphaFoldDB" id="A0A0D2KTY6"/>
<reference evidence="3" key="1">
    <citation type="submission" date="2014-04" db="EMBL/GenBank/DDBJ databases">
        <title>Evolutionary Origins and Diversification of the Mycorrhizal Mutualists.</title>
        <authorList>
            <consortium name="DOE Joint Genome Institute"/>
            <consortium name="Mycorrhizal Genomics Consortium"/>
            <person name="Kohler A."/>
            <person name="Kuo A."/>
            <person name="Nagy L.G."/>
            <person name="Floudas D."/>
            <person name="Copeland A."/>
            <person name="Barry K.W."/>
            <person name="Cichocki N."/>
            <person name="Veneault-Fourrey C."/>
            <person name="LaButti K."/>
            <person name="Lindquist E.A."/>
            <person name="Lipzen A."/>
            <person name="Lundell T."/>
            <person name="Morin E."/>
            <person name="Murat C."/>
            <person name="Riley R."/>
            <person name="Ohm R."/>
            <person name="Sun H."/>
            <person name="Tunlid A."/>
            <person name="Henrissat B."/>
            <person name="Grigoriev I.V."/>
            <person name="Hibbett D.S."/>
            <person name="Martin F."/>
        </authorList>
    </citation>
    <scope>NUCLEOTIDE SEQUENCE [LARGE SCALE GENOMIC DNA]</scope>
    <source>
        <strain evidence="3">FD-334 SS-4</strain>
    </source>
</reference>
<protein>
    <submittedName>
        <fullName evidence="2">Uncharacterized protein</fullName>
    </submittedName>
</protein>
<feature type="region of interest" description="Disordered" evidence="1">
    <location>
        <begin position="93"/>
        <end position="116"/>
    </location>
</feature>
<gene>
    <name evidence="2" type="ORF">HYPSUDRAFT_45662</name>
</gene>
<keyword evidence="3" id="KW-1185">Reference proteome</keyword>